<dbReference type="AlphaFoldDB" id="M1V1X9"/>
<accession>M1V1X9</accession>
<protein>
    <submittedName>
        <fullName evidence="1">Uncharacterized protein</fullName>
    </submittedName>
</protein>
<evidence type="ECO:0000313" key="1">
    <source>
        <dbReference type="EMBL" id="BAM93316.1"/>
    </source>
</evidence>
<reference evidence="1" key="1">
    <citation type="journal article" date="2013" name="Appl. Environ. Microbiol.">
        <title>Bacterial Cytochrome P450 System Catabolizing the Fusarium Toxin Deoxynivalenol.</title>
        <authorList>
            <person name="Ito M."/>
            <person name="Sato I."/>
            <person name="Ishizaka M."/>
            <person name="Yoshida S."/>
            <person name="Koitabashi M."/>
            <person name="Yoshida S."/>
            <person name="Tsushima S."/>
        </authorList>
    </citation>
    <scope>NUCLEOTIDE SEQUENCE</scope>
    <source>
        <strain evidence="1">KSM1</strain>
    </source>
</reference>
<proteinExistence type="predicted"/>
<name>M1V1X9_9SPHN</name>
<sequence>MNKVEFSTAVHLTFDQLELGDLPLGPAVRPSGNDGGANCGNMFGNAACRRRDQTAMRPSYPRIEIGADLTADHDVEAFDDMPRIDKGGYTGSTAATVSVSAFERS</sequence>
<organism evidence="1">
    <name type="scientific">Sphingomonas sp. KSM1</name>
    <dbReference type="NCBI Taxonomy" id="1228049"/>
    <lineage>
        <taxon>Bacteria</taxon>
        <taxon>Pseudomonadati</taxon>
        <taxon>Pseudomonadota</taxon>
        <taxon>Alphaproteobacteria</taxon>
        <taxon>Sphingomonadales</taxon>
        <taxon>Sphingomonadaceae</taxon>
        <taxon>Sphingomonas</taxon>
    </lineage>
</organism>
<dbReference type="EMBL" id="AB744215">
    <property type="protein sequence ID" value="BAM93316.1"/>
    <property type="molecule type" value="Genomic_DNA"/>
</dbReference>